<dbReference type="InterPro" id="IPR027417">
    <property type="entry name" value="P-loop_NTPase"/>
</dbReference>
<dbReference type="InterPro" id="IPR001736">
    <property type="entry name" value="PLipase_D/transphosphatidylase"/>
</dbReference>
<dbReference type="GO" id="GO:0005829">
    <property type="term" value="C:cytosol"/>
    <property type="evidence" value="ECO:0007669"/>
    <property type="project" value="TreeGrafter"/>
</dbReference>
<dbReference type="GO" id="GO:0016787">
    <property type="term" value="F:hydrolase activity"/>
    <property type="evidence" value="ECO:0007669"/>
    <property type="project" value="InterPro"/>
</dbReference>
<dbReference type="PANTHER" id="PTHR47396:SF1">
    <property type="entry name" value="ATP-DEPENDENT HELICASE IRC3-RELATED"/>
    <property type="match status" value="1"/>
</dbReference>
<dbReference type="SUPFAM" id="SSF52540">
    <property type="entry name" value="P-loop containing nucleoside triphosphate hydrolases"/>
    <property type="match status" value="1"/>
</dbReference>
<dbReference type="Pfam" id="PF26350">
    <property type="entry name" value="DUF8090"/>
    <property type="match status" value="1"/>
</dbReference>
<dbReference type="Gene3D" id="3.40.50.300">
    <property type="entry name" value="P-loop containing nucleotide triphosphate hydrolases"/>
    <property type="match status" value="2"/>
</dbReference>
<accession>A0A6B8W284</accession>
<dbReference type="Pfam" id="PF13091">
    <property type="entry name" value="PLDc_2"/>
    <property type="match status" value="1"/>
</dbReference>
<dbReference type="Gene3D" id="3.30.870.10">
    <property type="entry name" value="Endonuclease Chain A"/>
    <property type="match status" value="1"/>
</dbReference>
<sequence length="967" mass="110018">MSSSPTSFRADLEFGFINNAHPALEIHDPRLIANFEDERTMLAAITNELRTCNSFQFSIAFITPSGLALLKNEFLKFKGRGTIITSRYLDFNEPSMFRELLNFKNIDVHIYQHPNVGFHAKGYVFEKSPMLTAIVGSSNLTDQALVSNQEWNLRFSTQTSGNIAIQLESAIARQLDFSVPLTESWIRQYEATRRPQVRPSVASFAGEVLPLEDTITPNSMQKEALNSLAELCELGARKAIIVSATGTGKTILAALAAKEANPKKLLFVVHREQIASKALEEFQKVFQLPDSEFGRFSGARREIDRRFVFATIQTLTQPAVLESLPRDYFDYIIIDESHHSAAESFRKIIDHFDPEFLLGLTATPERTDKFNIFELYDYNVAYEIRLQRALEEKMLVPFHYFGVADYTVNNSTTITETSNLAFLVCDERVRFVIEKLEMYGLPQDVRGLMFCSRKEEAHELSRLFNQSNVFGKPLRTLALTGDDSREDRERAVALLENGELDYIITVDIFNEGIDIPCLNQIVMLRATQSSIIFTQQLGRGLRKFEGKDHLRVIDFIGNYSNNFLIPIALFGDNSRNKDNIRKKIIGTDGRDRKAISGVSSVNFDEIAESRILMSLAKATLNGKFQFKTDILTYLHRHGTLPRLIDFARFDLVDPVLIGSSYHNYWSLLSSLKFVESTPSPRQKHFLDFLSSELLNGKRPHELLVLKRLLVENDSSRSDLRNTLSDFDTSDDESVVESALRVLSYKFITGAQRKRFGENPIVISEGENNPLNKEFAEDYANSSEFRTHVDDIIETGLFLARHRYSWNGSLVVGERYSRKDVCRLLNWQGNNESTIYGYKRDRATASCPIFVTYHKDENVDASVSYGDKFKDPRTLHWFTRSRRTLSSDEVVDIVTNSVEIHVFVKKDDAEGTDFFYLGQAVSTNAAQTTMPGNKGEMLNVVNMDLILEHEVEPDLFNYFETSSNLTGK</sequence>
<feature type="domain" description="Helicase ATP-binding" evidence="2">
    <location>
        <begin position="230"/>
        <end position="382"/>
    </location>
</feature>
<dbReference type="InterPro" id="IPR014001">
    <property type="entry name" value="Helicase_ATP-bd"/>
</dbReference>
<gene>
    <name evidence="4" type="ORF">CKALI_04345</name>
</gene>
<dbReference type="PROSITE" id="PS51192">
    <property type="entry name" value="HELICASE_ATP_BIND_1"/>
    <property type="match status" value="1"/>
</dbReference>
<name>A0A6B8W284_9CORY</name>
<dbReference type="Proteomes" id="UP000427071">
    <property type="component" value="Chromosome"/>
</dbReference>
<dbReference type="CDD" id="cd09204">
    <property type="entry name" value="PLDc_N_DEXD_b2"/>
    <property type="match status" value="1"/>
</dbReference>
<dbReference type="RefSeq" id="WP_231580529.1">
    <property type="nucleotide sequence ID" value="NZ_CP046452.1"/>
</dbReference>
<evidence type="ECO:0000259" key="1">
    <source>
        <dbReference type="PROSITE" id="PS50035"/>
    </source>
</evidence>
<dbReference type="PANTHER" id="PTHR47396">
    <property type="entry name" value="TYPE I RESTRICTION ENZYME ECOKI R PROTEIN"/>
    <property type="match status" value="1"/>
</dbReference>
<dbReference type="AlphaFoldDB" id="A0A6B8W284"/>
<protein>
    <submittedName>
        <fullName evidence="4">Type I restriction enzyme EcoKI subunit R</fullName>
    </submittedName>
</protein>
<dbReference type="Pfam" id="PF11907">
    <property type="entry name" value="DUF3427"/>
    <property type="match status" value="1"/>
</dbReference>
<dbReference type="GO" id="GO:0005524">
    <property type="term" value="F:ATP binding"/>
    <property type="evidence" value="ECO:0007669"/>
    <property type="project" value="InterPro"/>
</dbReference>
<dbReference type="PROSITE" id="PS51194">
    <property type="entry name" value="HELICASE_CTER"/>
    <property type="match status" value="1"/>
</dbReference>
<dbReference type="InterPro" id="IPR058403">
    <property type="entry name" value="DUF8090"/>
</dbReference>
<dbReference type="CDD" id="cd18799">
    <property type="entry name" value="SF2_C_EcoAI-like"/>
    <property type="match status" value="1"/>
</dbReference>
<reference evidence="5" key="1">
    <citation type="submission" date="2019-11" db="EMBL/GenBank/DDBJ databases">
        <title>Complete genome sequence of Corynebacterium kalinowskii 1959, a novel Corynebacterium species isolated from soil of a small paddock in Vilsendorf, Germany.</title>
        <authorList>
            <person name="Schaffert L."/>
            <person name="Ruwe M."/>
            <person name="Milse J."/>
            <person name="Hanuschka K."/>
            <person name="Ortseifen V."/>
            <person name="Droste J."/>
            <person name="Brandt D."/>
            <person name="Schlueter L."/>
            <person name="Kutter Y."/>
            <person name="Vinke S."/>
            <person name="Viehoefer P."/>
            <person name="Jacob L."/>
            <person name="Luebke N.-C."/>
            <person name="Schulte-Berndt E."/>
            <person name="Hain C."/>
            <person name="Linder M."/>
            <person name="Schmidt P."/>
            <person name="Wollenschlaeger L."/>
            <person name="Luttermann T."/>
            <person name="Thieme E."/>
            <person name="Hassa J."/>
            <person name="Haak M."/>
            <person name="Wittchen M."/>
            <person name="Mentz A."/>
            <person name="Persicke M."/>
            <person name="Busche T."/>
            <person name="Ruckert C."/>
        </authorList>
    </citation>
    <scope>NUCLEOTIDE SEQUENCE [LARGE SCALE GENOMIC DNA]</scope>
    <source>
        <strain evidence="5">1959</strain>
    </source>
</reference>
<feature type="domain" description="PLD phosphodiesterase" evidence="1">
    <location>
        <begin position="119"/>
        <end position="144"/>
    </location>
</feature>
<feature type="domain" description="Helicase C-terminal" evidence="3">
    <location>
        <begin position="435"/>
        <end position="606"/>
    </location>
</feature>
<dbReference type="InterPro" id="IPR021835">
    <property type="entry name" value="DUF3427"/>
</dbReference>
<dbReference type="EMBL" id="CP046452">
    <property type="protein sequence ID" value="QGU01748.1"/>
    <property type="molecule type" value="Genomic_DNA"/>
</dbReference>
<dbReference type="InterPro" id="IPR025202">
    <property type="entry name" value="PLD-like_dom"/>
</dbReference>
<dbReference type="SMART" id="SM00487">
    <property type="entry name" value="DEXDc"/>
    <property type="match status" value="1"/>
</dbReference>
<dbReference type="SMART" id="SM00490">
    <property type="entry name" value="HELICc"/>
    <property type="match status" value="1"/>
</dbReference>
<evidence type="ECO:0000259" key="2">
    <source>
        <dbReference type="PROSITE" id="PS51192"/>
    </source>
</evidence>
<dbReference type="InterPro" id="IPR050742">
    <property type="entry name" value="Helicase_Restrict-Modif_Enz"/>
</dbReference>
<dbReference type="GO" id="GO:0006793">
    <property type="term" value="P:phosphorus metabolic process"/>
    <property type="evidence" value="ECO:0007669"/>
    <property type="project" value="UniProtKB-ARBA"/>
</dbReference>
<dbReference type="REBASE" id="364930">
    <property type="entry name" value="Cps1959ORF4345P"/>
</dbReference>
<dbReference type="Pfam" id="PF00271">
    <property type="entry name" value="Helicase_C"/>
    <property type="match status" value="1"/>
</dbReference>
<dbReference type="InterPro" id="IPR001650">
    <property type="entry name" value="Helicase_C-like"/>
</dbReference>
<dbReference type="Pfam" id="PF04851">
    <property type="entry name" value="ResIII"/>
    <property type="match status" value="1"/>
</dbReference>
<dbReference type="CDD" id="cd18032">
    <property type="entry name" value="DEXHc_RE_I_III_res"/>
    <property type="match status" value="1"/>
</dbReference>
<organism evidence="4 5">
    <name type="scientific">Corynebacterium kalinowskii</name>
    <dbReference type="NCBI Taxonomy" id="2675216"/>
    <lineage>
        <taxon>Bacteria</taxon>
        <taxon>Bacillati</taxon>
        <taxon>Actinomycetota</taxon>
        <taxon>Actinomycetes</taxon>
        <taxon>Mycobacteriales</taxon>
        <taxon>Corynebacteriaceae</taxon>
        <taxon>Corynebacterium</taxon>
    </lineage>
</organism>
<dbReference type="KEGG" id="ckw:CKALI_04345"/>
<dbReference type="InterPro" id="IPR006935">
    <property type="entry name" value="Helicase/UvrB_N"/>
</dbReference>
<proteinExistence type="predicted"/>
<keyword evidence="5" id="KW-1185">Reference proteome</keyword>
<evidence type="ECO:0000313" key="5">
    <source>
        <dbReference type="Proteomes" id="UP000427071"/>
    </source>
</evidence>
<dbReference type="SUPFAM" id="SSF56024">
    <property type="entry name" value="Phospholipase D/nuclease"/>
    <property type="match status" value="1"/>
</dbReference>
<evidence type="ECO:0000259" key="3">
    <source>
        <dbReference type="PROSITE" id="PS51194"/>
    </source>
</evidence>
<evidence type="ECO:0000313" key="4">
    <source>
        <dbReference type="EMBL" id="QGU01748.1"/>
    </source>
</evidence>
<dbReference type="GO" id="GO:0003677">
    <property type="term" value="F:DNA binding"/>
    <property type="evidence" value="ECO:0007669"/>
    <property type="project" value="InterPro"/>
</dbReference>
<dbReference type="PROSITE" id="PS50035">
    <property type="entry name" value="PLD"/>
    <property type="match status" value="1"/>
</dbReference>